<dbReference type="GO" id="GO:0071555">
    <property type="term" value="P:cell wall organization"/>
    <property type="evidence" value="ECO:0007669"/>
    <property type="project" value="UniProtKB-KW"/>
</dbReference>
<evidence type="ECO:0000313" key="7">
    <source>
        <dbReference type="EMBL" id="XCJ78063.1"/>
    </source>
</evidence>
<reference evidence="7" key="1">
    <citation type="submission" date="2024-06" db="EMBL/GenBank/DDBJ databases">
        <title>Complete genome of Salinicola endophyticus HNIBRBA4755.</title>
        <authorList>
            <person name="Shin S.Y."/>
            <person name="Kang H."/>
            <person name="Song J."/>
        </authorList>
    </citation>
    <scope>NUCLEOTIDE SEQUENCE</scope>
    <source>
        <strain evidence="7">HNIBRBA4755</strain>
    </source>
</reference>
<feature type="domain" description="RlpA-like protein double-psi beta-barrel" evidence="6">
    <location>
        <begin position="60"/>
        <end position="143"/>
    </location>
</feature>
<dbReference type="InterPro" id="IPR036908">
    <property type="entry name" value="RlpA-like_sf"/>
</dbReference>
<feature type="compositionally biased region" description="Low complexity" evidence="5">
    <location>
        <begin position="9"/>
        <end position="29"/>
    </location>
</feature>
<name>A0AB74UAU3_9GAMM</name>
<keyword evidence="2 3" id="KW-0961">Cell wall biogenesis/degradation</keyword>
<evidence type="ECO:0000259" key="6">
    <source>
        <dbReference type="Pfam" id="PF03330"/>
    </source>
</evidence>
<protein>
    <recommendedName>
        <fullName evidence="3">Endolytic peptidoglycan transglycosylase RlpA</fullName>
        <ecNumber evidence="3">4.2.2.-</ecNumber>
    </recommendedName>
</protein>
<dbReference type="InterPro" id="IPR034718">
    <property type="entry name" value="RlpA"/>
</dbReference>
<evidence type="ECO:0000256" key="4">
    <source>
        <dbReference type="RuleBase" id="RU003495"/>
    </source>
</evidence>
<dbReference type="Pfam" id="PF03330">
    <property type="entry name" value="DPBB_1"/>
    <property type="match status" value="1"/>
</dbReference>
<gene>
    <name evidence="3" type="primary">rlpA</name>
    <name evidence="7" type="ORF">ABV408_11480</name>
</gene>
<dbReference type="GO" id="GO:0000270">
    <property type="term" value="P:peptidoglycan metabolic process"/>
    <property type="evidence" value="ECO:0007669"/>
    <property type="project" value="UniProtKB-UniRule"/>
</dbReference>
<dbReference type="PANTHER" id="PTHR34183">
    <property type="entry name" value="ENDOLYTIC PEPTIDOGLYCAN TRANSGLYCOSYLASE RLPA"/>
    <property type="match status" value="1"/>
</dbReference>
<dbReference type="PANTHER" id="PTHR34183:SF8">
    <property type="entry name" value="ENDOLYTIC PEPTIDOGLYCAN TRANSGLYCOSYLASE RLPA-RELATED"/>
    <property type="match status" value="1"/>
</dbReference>
<dbReference type="SUPFAM" id="SSF50685">
    <property type="entry name" value="Barwin-like endoglucanases"/>
    <property type="match status" value="1"/>
</dbReference>
<dbReference type="EC" id="4.2.2.-" evidence="3"/>
<comment type="function">
    <text evidence="3">Lytic transglycosylase with a strong preference for naked glycan strands that lack stem peptides.</text>
</comment>
<dbReference type="RefSeq" id="WP_353979085.1">
    <property type="nucleotide sequence ID" value="NZ_CP159578.1"/>
</dbReference>
<accession>A0AB74UAU3</accession>
<evidence type="ECO:0000256" key="5">
    <source>
        <dbReference type="SAM" id="MobiDB-lite"/>
    </source>
</evidence>
<evidence type="ECO:0000256" key="3">
    <source>
        <dbReference type="HAMAP-Rule" id="MF_02071"/>
    </source>
</evidence>
<evidence type="ECO:0000256" key="2">
    <source>
        <dbReference type="ARBA" id="ARBA00023316"/>
    </source>
</evidence>
<sequence>MGLLLAGCATPQATQPDAPPAATSATGKAAGKRKGPGPVVAHTREPRPVPNQRRRVGEATYYAPYFEGRLTASGEPYDGRAMTAAHKTLPFGTRVKVTHLSTGDSAIVRINDRGPFVPGRIIDLSQRAAEKLGLIDDGTADVQLQVLEQ</sequence>
<keyword evidence="1 3" id="KW-0456">Lyase</keyword>
<dbReference type="AlphaFoldDB" id="A0AB74UAU3"/>
<evidence type="ECO:0000256" key="1">
    <source>
        <dbReference type="ARBA" id="ARBA00023239"/>
    </source>
</evidence>
<organism evidence="7">
    <name type="scientific">Salinicola endophyticus</name>
    <dbReference type="NCBI Taxonomy" id="1949083"/>
    <lineage>
        <taxon>Bacteria</taxon>
        <taxon>Pseudomonadati</taxon>
        <taxon>Pseudomonadota</taxon>
        <taxon>Gammaproteobacteria</taxon>
        <taxon>Oceanospirillales</taxon>
        <taxon>Halomonadaceae</taxon>
        <taxon>Salinicola</taxon>
    </lineage>
</organism>
<dbReference type="GO" id="GO:0008932">
    <property type="term" value="F:lytic endotransglycosylase activity"/>
    <property type="evidence" value="ECO:0007669"/>
    <property type="project" value="UniProtKB-UniRule"/>
</dbReference>
<comment type="similarity">
    <text evidence="3 4">Belongs to the RlpA family.</text>
</comment>
<dbReference type="NCBIfam" id="TIGR00413">
    <property type="entry name" value="rlpA"/>
    <property type="match status" value="1"/>
</dbReference>
<dbReference type="InterPro" id="IPR009009">
    <property type="entry name" value="RlpA-like_DPBB"/>
</dbReference>
<dbReference type="Gene3D" id="2.40.40.10">
    <property type="entry name" value="RlpA-like domain"/>
    <property type="match status" value="1"/>
</dbReference>
<dbReference type="EMBL" id="CP159578">
    <property type="protein sequence ID" value="XCJ78063.1"/>
    <property type="molecule type" value="Genomic_DNA"/>
</dbReference>
<dbReference type="InterPro" id="IPR012997">
    <property type="entry name" value="RplA"/>
</dbReference>
<feature type="region of interest" description="Disordered" evidence="5">
    <location>
        <begin position="1"/>
        <end position="56"/>
    </location>
</feature>
<proteinExistence type="inferred from homology"/>
<dbReference type="HAMAP" id="MF_02071">
    <property type="entry name" value="RlpA"/>
    <property type="match status" value="1"/>
</dbReference>
<dbReference type="CDD" id="cd22268">
    <property type="entry name" value="DPBB_RlpA-like"/>
    <property type="match status" value="1"/>
</dbReference>